<dbReference type="Pfam" id="PF00196">
    <property type="entry name" value="GerE"/>
    <property type="match status" value="1"/>
</dbReference>
<evidence type="ECO:0000313" key="3">
    <source>
        <dbReference type="Proteomes" id="UP001499967"/>
    </source>
</evidence>
<dbReference type="InterPro" id="IPR036388">
    <property type="entry name" value="WH-like_DNA-bd_sf"/>
</dbReference>
<dbReference type="Proteomes" id="UP001499967">
    <property type="component" value="Unassembled WGS sequence"/>
</dbReference>
<feature type="domain" description="HTH luxR-type" evidence="1">
    <location>
        <begin position="1"/>
        <end position="67"/>
    </location>
</feature>
<name>A0ABP3ZTD1_9PSEU</name>
<organism evidence="2 3">
    <name type="scientific">Pseudonocardia zijingensis</name>
    <dbReference type="NCBI Taxonomy" id="153376"/>
    <lineage>
        <taxon>Bacteria</taxon>
        <taxon>Bacillati</taxon>
        <taxon>Actinomycetota</taxon>
        <taxon>Actinomycetes</taxon>
        <taxon>Pseudonocardiales</taxon>
        <taxon>Pseudonocardiaceae</taxon>
        <taxon>Pseudonocardia</taxon>
    </lineage>
</organism>
<dbReference type="InterPro" id="IPR016032">
    <property type="entry name" value="Sig_transdc_resp-reg_C-effctor"/>
</dbReference>
<dbReference type="EMBL" id="BAAAHP010000027">
    <property type="protein sequence ID" value="GAA0925286.1"/>
    <property type="molecule type" value="Genomic_DNA"/>
</dbReference>
<dbReference type="InterPro" id="IPR000792">
    <property type="entry name" value="Tscrpt_reg_LuxR_C"/>
</dbReference>
<protein>
    <recommendedName>
        <fullName evidence="1">HTH luxR-type domain-containing protein</fullName>
    </recommendedName>
</protein>
<dbReference type="SUPFAM" id="SSF52540">
    <property type="entry name" value="P-loop containing nucleoside triphosphate hydrolases"/>
    <property type="match status" value="1"/>
</dbReference>
<dbReference type="PRINTS" id="PR00038">
    <property type="entry name" value="HTHLUXR"/>
</dbReference>
<dbReference type="PANTHER" id="PTHR47691:SF3">
    <property type="entry name" value="HTH-TYPE TRANSCRIPTIONAL REGULATOR RV0890C-RELATED"/>
    <property type="match status" value="1"/>
</dbReference>
<dbReference type="InterPro" id="IPR003593">
    <property type="entry name" value="AAA+_ATPase"/>
</dbReference>
<proteinExistence type="predicted"/>
<dbReference type="Gene3D" id="3.40.50.300">
    <property type="entry name" value="P-loop containing nucleotide triphosphate hydrolases"/>
    <property type="match status" value="1"/>
</dbReference>
<dbReference type="RefSeq" id="WP_343939392.1">
    <property type="nucleotide sequence ID" value="NZ_BAAAHP010000027.1"/>
</dbReference>
<comment type="caution">
    <text evidence="2">The sequence shown here is derived from an EMBL/GenBank/DDBJ whole genome shotgun (WGS) entry which is preliminary data.</text>
</comment>
<dbReference type="Gene3D" id="1.10.10.10">
    <property type="entry name" value="Winged helix-like DNA-binding domain superfamily/Winged helix DNA-binding domain"/>
    <property type="match status" value="1"/>
</dbReference>
<evidence type="ECO:0000259" key="1">
    <source>
        <dbReference type="PROSITE" id="PS50043"/>
    </source>
</evidence>
<dbReference type="InterPro" id="IPR058852">
    <property type="entry name" value="HTH_77"/>
</dbReference>
<keyword evidence="3" id="KW-1185">Reference proteome</keyword>
<dbReference type="InterPro" id="IPR027417">
    <property type="entry name" value="P-loop_NTPase"/>
</dbReference>
<gene>
    <name evidence="2" type="ORF">GCM10009559_10030</name>
</gene>
<dbReference type="PROSITE" id="PS50043">
    <property type="entry name" value="HTH_LUXR_2"/>
    <property type="match status" value="1"/>
</dbReference>
<sequence>MGDTAHTLISAREAEVLAAVGEHLTNSEIATRLFISVRTVESHVSSLLRKLGAEDRRALTLIAGERAAAPAPASTPALPPALTPFVGRARERAELAAALQSQRLVTAVGPGGVGKTRLALAVAADVADRFADGVRYVDLVPVTDASMIAPTVAAALGLGEQQGRTRLQTVLDWAGHRSALLLLDNCEHLVDGVADLVERLLAHSPGTTVLATSRARLLLPFERVFPVAGMSVDRTEGDAVALFEERAAAAGVALQPDDRPRIARVCRGLDGVPLAIELAAARLPALGLDGLEAGLADRLQLLTGARRVDSRHRSLRSTLDWSYALLDPQVRAVLRRVAVFAGPFRVESAVAVAGAQPVAEREVAAHLAALTDHSLLVSVAASDGTRYRALETVRQYGVELLEQDGELADCRTRHLEWALRTAADLLADDEVDSPGWRSRFDRLADELRAGLGWAEGAGSKHAYDGKVLLATLCHRRGIASEAQWRFEQAAAVAPDESGAAGALRLAADVAASRLAGDDAIRLHRAAAEHHRRAGDPAAAARNLARAAELWNRASGTIAARPDELAPSVLIEEARELAGDDPVAQARVAAAESFAVPETEEACAEAVRVALEAARRAGDPMAESTALDRLTTIQLSRGECRAALAGARYRIELLTPLALDPGVGFDLSDAHVMAVESAIAAGRLPEARRLAEGILDLPLHREDGHVRVARLILVCALEGDWERAIAAGDQFREGWERAGNPRVPTLRRAARAMATVHGMRGDEAARAEWMRIFSALVPSLRQTHDRHSSAYLESLLLLHLGRHREAVDCLSIHPHELRRWYEGIWRPWYAAAWAEAGVLAGEPDAGERIAAVRATTAENAVTAALVDRAAALASGQRAGVLAAAEALEAAGCRYQWARSLLLAGGPERERGASALAAMGAVVV</sequence>
<reference evidence="3" key="1">
    <citation type="journal article" date="2019" name="Int. J. Syst. Evol. Microbiol.">
        <title>The Global Catalogue of Microorganisms (GCM) 10K type strain sequencing project: providing services to taxonomists for standard genome sequencing and annotation.</title>
        <authorList>
            <consortium name="The Broad Institute Genomics Platform"/>
            <consortium name="The Broad Institute Genome Sequencing Center for Infectious Disease"/>
            <person name="Wu L."/>
            <person name="Ma J."/>
        </authorList>
    </citation>
    <scope>NUCLEOTIDE SEQUENCE [LARGE SCALE GENOMIC DNA]</scope>
    <source>
        <strain evidence="3">JCM 11117</strain>
    </source>
</reference>
<dbReference type="SUPFAM" id="SSF46894">
    <property type="entry name" value="C-terminal effector domain of the bipartite response regulators"/>
    <property type="match status" value="1"/>
</dbReference>
<dbReference type="CDD" id="cd06170">
    <property type="entry name" value="LuxR_C_like"/>
    <property type="match status" value="1"/>
</dbReference>
<accession>A0ABP3ZTD1</accession>
<evidence type="ECO:0000313" key="2">
    <source>
        <dbReference type="EMBL" id="GAA0925286.1"/>
    </source>
</evidence>
<dbReference type="Pfam" id="PF25872">
    <property type="entry name" value="HTH_77"/>
    <property type="match status" value="1"/>
</dbReference>
<dbReference type="PANTHER" id="PTHR47691">
    <property type="entry name" value="REGULATOR-RELATED"/>
    <property type="match status" value="1"/>
</dbReference>
<dbReference type="SMART" id="SM00421">
    <property type="entry name" value="HTH_LUXR"/>
    <property type="match status" value="1"/>
</dbReference>
<dbReference type="SMART" id="SM00382">
    <property type="entry name" value="AAA"/>
    <property type="match status" value="1"/>
</dbReference>